<evidence type="ECO:0000313" key="3">
    <source>
        <dbReference type="Proteomes" id="UP001219518"/>
    </source>
</evidence>
<keyword evidence="2" id="KW-0378">Hydrolase</keyword>
<evidence type="ECO:0000313" key="2">
    <source>
        <dbReference type="EMBL" id="KAK3917662.1"/>
    </source>
</evidence>
<reference evidence="2" key="1">
    <citation type="submission" date="2021-07" db="EMBL/GenBank/DDBJ databases">
        <authorList>
            <person name="Catto M.A."/>
            <person name="Jacobson A."/>
            <person name="Kennedy G."/>
            <person name="Labadie P."/>
            <person name="Hunt B.G."/>
            <person name="Srinivasan R."/>
        </authorList>
    </citation>
    <scope>NUCLEOTIDE SEQUENCE</scope>
    <source>
        <strain evidence="2">PL_HMW_Pooled</strain>
        <tissue evidence="2">Head</tissue>
    </source>
</reference>
<name>A0AAE1LGY9_9NEOP</name>
<accession>A0AAE1LGY9</accession>
<proteinExistence type="predicted"/>
<evidence type="ECO:0000256" key="1">
    <source>
        <dbReference type="SAM" id="MobiDB-lite"/>
    </source>
</evidence>
<feature type="compositionally biased region" description="Acidic residues" evidence="1">
    <location>
        <begin position="57"/>
        <end position="87"/>
    </location>
</feature>
<protein>
    <submittedName>
        <fullName evidence="2">Flap endonuclease 1</fullName>
    </submittedName>
</protein>
<sequence length="182" mass="19607">MRPGKKPRLSEPCSSTSASVDAEMEDINETNRDQNEDGQINSANTSVTSHNNGDNNDGVDDVDDDDDDDGGGDVSDDGSDDDSDDSSDQMLSGSDSDILESSSEEAADNIEEAAMQVSSFLIRSELEEVQQFLNLVSHALEVISSHVLRSMSMSTGRLTSALEDLQNIVHHLLAIQSGQREE</sequence>
<dbReference type="Proteomes" id="UP001219518">
    <property type="component" value="Unassembled WGS sequence"/>
</dbReference>
<reference evidence="2" key="2">
    <citation type="journal article" date="2023" name="BMC Genomics">
        <title>Pest status, molecular evolution, and epigenetic factors derived from the genome assembly of Frankliniella fusca, a thysanopteran phytovirus vector.</title>
        <authorList>
            <person name="Catto M.A."/>
            <person name="Labadie P.E."/>
            <person name="Jacobson A.L."/>
            <person name="Kennedy G.G."/>
            <person name="Srinivasan R."/>
            <person name="Hunt B.G."/>
        </authorList>
    </citation>
    <scope>NUCLEOTIDE SEQUENCE</scope>
    <source>
        <strain evidence="2">PL_HMW_Pooled</strain>
    </source>
</reference>
<keyword evidence="3" id="KW-1185">Reference proteome</keyword>
<organism evidence="2 3">
    <name type="scientific">Frankliniella fusca</name>
    <dbReference type="NCBI Taxonomy" id="407009"/>
    <lineage>
        <taxon>Eukaryota</taxon>
        <taxon>Metazoa</taxon>
        <taxon>Ecdysozoa</taxon>
        <taxon>Arthropoda</taxon>
        <taxon>Hexapoda</taxon>
        <taxon>Insecta</taxon>
        <taxon>Pterygota</taxon>
        <taxon>Neoptera</taxon>
        <taxon>Paraneoptera</taxon>
        <taxon>Thysanoptera</taxon>
        <taxon>Terebrantia</taxon>
        <taxon>Thripoidea</taxon>
        <taxon>Thripidae</taxon>
        <taxon>Frankliniella</taxon>
    </lineage>
</organism>
<dbReference type="EMBL" id="JAHWGI010000773">
    <property type="protein sequence ID" value="KAK3917662.1"/>
    <property type="molecule type" value="Genomic_DNA"/>
</dbReference>
<feature type="compositionally biased region" description="Polar residues" evidence="1">
    <location>
        <begin position="37"/>
        <end position="51"/>
    </location>
</feature>
<dbReference type="GO" id="GO:0004519">
    <property type="term" value="F:endonuclease activity"/>
    <property type="evidence" value="ECO:0007669"/>
    <property type="project" value="UniProtKB-KW"/>
</dbReference>
<feature type="region of interest" description="Disordered" evidence="1">
    <location>
        <begin position="1"/>
        <end position="107"/>
    </location>
</feature>
<keyword evidence="2" id="KW-0540">Nuclease</keyword>
<gene>
    <name evidence="2" type="ORF">KUF71_007139</name>
</gene>
<dbReference type="AlphaFoldDB" id="A0AAE1LGY9"/>
<keyword evidence="2" id="KW-0255">Endonuclease</keyword>
<feature type="compositionally biased region" description="Low complexity" evidence="1">
    <location>
        <begin position="88"/>
        <end position="101"/>
    </location>
</feature>
<comment type="caution">
    <text evidence="2">The sequence shown here is derived from an EMBL/GenBank/DDBJ whole genome shotgun (WGS) entry which is preliminary data.</text>
</comment>